<evidence type="ECO:0000256" key="2">
    <source>
        <dbReference type="SAM" id="Phobius"/>
    </source>
</evidence>
<accession>B4NI03</accession>
<feature type="transmembrane region" description="Helical" evidence="2">
    <location>
        <begin position="513"/>
        <end position="533"/>
    </location>
</feature>
<keyword evidence="3" id="KW-0732">Signal</keyword>
<dbReference type="OrthoDB" id="118951at2759"/>
<keyword evidence="2" id="KW-0472">Membrane</keyword>
<evidence type="ECO:0000256" key="1">
    <source>
        <dbReference type="SAM" id="MobiDB-lite"/>
    </source>
</evidence>
<evidence type="ECO:0000256" key="3">
    <source>
        <dbReference type="SAM" id="SignalP"/>
    </source>
</evidence>
<dbReference type="Pfam" id="PF01757">
    <property type="entry name" value="Acyl_transf_3"/>
    <property type="match status" value="1"/>
</dbReference>
<organism evidence="5 6">
    <name type="scientific">Drosophila willistoni</name>
    <name type="common">Fruit fly</name>
    <dbReference type="NCBI Taxonomy" id="7260"/>
    <lineage>
        <taxon>Eukaryota</taxon>
        <taxon>Metazoa</taxon>
        <taxon>Ecdysozoa</taxon>
        <taxon>Arthropoda</taxon>
        <taxon>Hexapoda</taxon>
        <taxon>Insecta</taxon>
        <taxon>Pterygota</taxon>
        <taxon>Neoptera</taxon>
        <taxon>Endopterygota</taxon>
        <taxon>Diptera</taxon>
        <taxon>Brachycera</taxon>
        <taxon>Muscomorpha</taxon>
        <taxon>Ephydroidea</taxon>
        <taxon>Drosophilidae</taxon>
        <taxon>Drosophila</taxon>
        <taxon>Sophophora</taxon>
    </lineage>
</organism>
<dbReference type="AlphaFoldDB" id="B4NI03"/>
<proteinExistence type="predicted"/>
<evidence type="ECO:0000259" key="4">
    <source>
        <dbReference type="SMART" id="SM00703"/>
    </source>
</evidence>
<feature type="compositionally biased region" description="Polar residues" evidence="1">
    <location>
        <begin position="683"/>
        <end position="696"/>
    </location>
</feature>
<feature type="compositionally biased region" description="Polar residues" evidence="1">
    <location>
        <begin position="662"/>
        <end position="672"/>
    </location>
</feature>
<name>B4NI03_DROWI</name>
<dbReference type="SMART" id="SM00703">
    <property type="entry name" value="NRF"/>
    <property type="match status" value="1"/>
</dbReference>
<dbReference type="InterPro" id="IPR002656">
    <property type="entry name" value="Acyl_transf_3_dom"/>
</dbReference>
<sequence length="708" mass="79082">MPSVSIFNALLLCFVALVSLGSSKAGLGEKQKDVSPRDFQATLKLRPLVVEFFDFYQNLTLTGLTSVETTDEQDNECLEDIHIVLQGLSSDSQWALQMIDSWGSLPSGVLVGNRRDLGNYEECLSIDHSVNSSYSLQGKYCFAKISSISVNTAVCFPASCTANQVDTMIRSLVEKLLNLVIDEDEVVVNEATCQTAEQEPLDGVTIFTIILLSILTTTCVLSTLYDYNLCEDQKQLPALVKVFSVRANSRALFHIVDSKSNPNVINCLNGMRCLSLMWVILLHEYLVGFRVPNVNRNQAYSWLGTPFSKIITNGVYAVDTFLFVSGLLVVANGLRAIEKSKGKINVLMMYLHRYLRLTPVVAVAILIYMKILPLLGGGPIFSSALPDDYSVCEKTWYWTLLYLQNYATDTLCLTHTWYLAVDMQLYLFGPLFLIILYKWGNKGAAGIFVLMLLLASCLFSKMVIYNLSMNIPEAQRSLYHYTNSRTSPYIVGALFGYFLHINRGRTFKLNRIAVFFGWILSLSLIFTCLFANYESATMTIIEEAFYLTLIRIAWPLGLSWIVFACLKGYGGMATGFLSSPLWQPLSKLSYSGYIFHMFMMSLQAGVTRTNTFFGNYQIMCRFWADFGFTMLMAYVVYVLVEAPFGVLESLLLPTRRPISKDNPNAVLQSKTGVSPMAAEAVKSGTNKPEQTDTENPALSPDTAEISST</sequence>
<dbReference type="Proteomes" id="UP000007798">
    <property type="component" value="Unassembled WGS sequence"/>
</dbReference>
<feature type="transmembrane region" description="Helical" evidence="2">
    <location>
        <begin position="417"/>
        <end position="437"/>
    </location>
</feature>
<evidence type="ECO:0000313" key="5">
    <source>
        <dbReference type="EMBL" id="EDW83653.2"/>
    </source>
</evidence>
<feature type="chain" id="PRO_5006458448" description="Nose resistant-to-fluoxetine protein N-terminal domain-containing protein" evidence="3">
    <location>
        <begin position="26"/>
        <end position="708"/>
    </location>
</feature>
<feature type="signal peptide" evidence="3">
    <location>
        <begin position="1"/>
        <end position="25"/>
    </location>
</feature>
<feature type="transmembrane region" description="Helical" evidence="2">
    <location>
        <begin position="354"/>
        <end position="375"/>
    </location>
</feature>
<keyword evidence="6" id="KW-1185">Reference proteome</keyword>
<feature type="transmembrane region" description="Helical" evidence="2">
    <location>
        <begin position="485"/>
        <end position="501"/>
    </location>
</feature>
<feature type="transmembrane region" description="Helical" evidence="2">
    <location>
        <begin position="204"/>
        <end position="225"/>
    </location>
</feature>
<dbReference type="InterPro" id="IPR006621">
    <property type="entry name" value="Nose-resist-to-fluoxetine_N"/>
</dbReference>
<dbReference type="InterPro" id="IPR052728">
    <property type="entry name" value="O2_lipid_transport_reg"/>
</dbReference>
<dbReference type="EMBL" id="CH964272">
    <property type="protein sequence ID" value="EDW83653.2"/>
    <property type="molecule type" value="Genomic_DNA"/>
</dbReference>
<evidence type="ECO:0000313" key="6">
    <source>
        <dbReference type="Proteomes" id="UP000007798"/>
    </source>
</evidence>
<reference evidence="5 6" key="1">
    <citation type="journal article" date="2007" name="Nature">
        <title>Evolution of genes and genomes on the Drosophila phylogeny.</title>
        <authorList>
            <consortium name="Drosophila 12 Genomes Consortium"/>
            <person name="Clark A.G."/>
            <person name="Eisen M.B."/>
            <person name="Smith D.R."/>
            <person name="Bergman C.M."/>
            <person name="Oliver B."/>
            <person name="Markow T.A."/>
            <person name="Kaufman T.C."/>
            <person name="Kellis M."/>
            <person name="Gelbart W."/>
            <person name="Iyer V.N."/>
            <person name="Pollard D.A."/>
            <person name="Sackton T.B."/>
            <person name="Larracuente A.M."/>
            <person name="Singh N.D."/>
            <person name="Abad J.P."/>
            <person name="Abt D.N."/>
            <person name="Adryan B."/>
            <person name="Aguade M."/>
            <person name="Akashi H."/>
            <person name="Anderson W.W."/>
            <person name="Aquadro C.F."/>
            <person name="Ardell D.H."/>
            <person name="Arguello R."/>
            <person name="Artieri C.G."/>
            <person name="Barbash D.A."/>
            <person name="Barker D."/>
            <person name="Barsanti P."/>
            <person name="Batterham P."/>
            <person name="Batzoglou S."/>
            <person name="Begun D."/>
            <person name="Bhutkar A."/>
            <person name="Blanco E."/>
            <person name="Bosak S.A."/>
            <person name="Bradley R.K."/>
            <person name="Brand A.D."/>
            <person name="Brent M.R."/>
            <person name="Brooks A.N."/>
            <person name="Brown R.H."/>
            <person name="Butlin R.K."/>
            <person name="Caggese C."/>
            <person name="Calvi B.R."/>
            <person name="Bernardo de Carvalho A."/>
            <person name="Caspi A."/>
            <person name="Castrezana S."/>
            <person name="Celniker S.E."/>
            <person name="Chang J.L."/>
            <person name="Chapple C."/>
            <person name="Chatterji S."/>
            <person name="Chinwalla A."/>
            <person name="Civetta A."/>
            <person name="Clifton S.W."/>
            <person name="Comeron J.M."/>
            <person name="Costello J.C."/>
            <person name="Coyne J.A."/>
            <person name="Daub J."/>
            <person name="David R.G."/>
            <person name="Delcher A.L."/>
            <person name="Delehaunty K."/>
            <person name="Do C.B."/>
            <person name="Ebling H."/>
            <person name="Edwards K."/>
            <person name="Eickbush T."/>
            <person name="Evans J.D."/>
            <person name="Filipski A."/>
            <person name="Findeiss S."/>
            <person name="Freyhult E."/>
            <person name="Fulton L."/>
            <person name="Fulton R."/>
            <person name="Garcia A.C."/>
            <person name="Gardiner A."/>
            <person name="Garfield D.A."/>
            <person name="Garvin B.E."/>
            <person name="Gibson G."/>
            <person name="Gilbert D."/>
            <person name="Gnerre S."/>
            <person name="Godfrey J."/>
            <person name="Good R."/>
            <person name="Gotea V."/>
            <person name="Gravely B."/>
            <person name="Greenberg A.J."/>
            <person name="Griffiths-Jones S."/>
            <person name="Gross S."/>
            <person name="Guigo R."/>
            <person name="Gustafson E.A."/>
            <person name="Haerty W."/>
            <person name="Hahn M.W."/>
            <person name="Halligan D.L."/>
            <person name="Halpern A.L."/>
            <person name="Halter G.M."/>
            <person name="Han M.V."/>
            <person name="Heger A."/>
            <person name="Hillier L."/>
            <person name="Hinrichs A.S."/>
            <person name="Holmes I."/>
            <person name="Hoskins R.A."/>
            <person name="Hubisz M.J."/>
            <person name="Hultmark D."/>
            <person name="Huntley M.A."/>
            <person name="Jaffe D.B."/>
            <person name="Jagadeeshan S."/>
            <person name="Jeck W.R."/>
            <person name="Johnson J."/>
            <person name="Jones C.D."/>
            <person name="Jordan W.C."/>
            <person name="Karpen G.H."/>
            <person name="Kataoka E."/>
            <person name="Keightley P.D."/>
            <person name="Kheradpour P."/>
            <person name="Kirkness E.F."/>
            <person name="Koerich L.B."/>
            <person name="Kristiansen K."/>
            <person name="Kudrna D."/>
            <person name="Kulathinal R.J."/>
            <person name="Kumar S."/>
            <person name="Kwok R."/>
            <person name="Lander E."/>
            <person name="Langley C.H."/>
            <person name="Lapoint R."/>
            <person name="Lazzaro B.P."/>
            <person name="Lee S.J."/>
            <person name="Levesque L."/>
            <person name="Li R."/>
            <person name="Lin C.F."/>
            <person name="Lin M.F."/>
            <person name="Lindblad-Toh K."/>
            <person name="Llopart A."/>
            <person name="Long M."/>
            <person name="Low L."/>
            <person name="Lozovsky E."/>
            <person name="Lu J."/>
            <person name="Luo M."/>
            <person name="Machado C.A."/>
            <person name="Makalowski W."/>
            <person name="Marzo M."/>
            <person name="Matsuda M."/>
            <person name="Matzkin L."/>
            <person name="McAllister B."/>
            <person name="McBride C.S."/>
            <person name="McKernan B."/>
            <person name="McKernan K."/>
            <person name="Mendez-Lago M."/>
            <person name="Minx P."/>
            <person name="Mollenhauer M.U."/>
            <person name="Montooth K."/>
            <person name="Mount S.M."/>
            <person name="Mu X."/>
            <person name="Myers E."/>
            <person name="Negre B."/>
            <person name="Newfeld S."/>
            <person name="Nielsen R."/>
            <person name="Noor M.A."/>
            <person name="O'Grady P."/>
            <person name="Pachter L."/>
            <person name="Papaceit M."/>
            <person name="Parisi M.J."/>
            <person name="Parisi M."/>
            <person name="Parts L."/>
            <person name="Pedersen J.S."/>
            <person name="Pesole G."/>
            <person name="Phillippy A.M."/>
            <person name="Ponting C.P."/>
            <person name="Pop M."/>
            <person name="Porcelli D."/>
            <person name="Powell J.R."/>
            <person name="Prohaska S."/>
            <person name="Pruitt K."/>
            <person name="Puig M."/>
            <person name="Quesneville H."/>
            <person name="Ram K.R."/>
            <person name="Rand D."/>
            <person name="Rasmussen M.D."/>
            <person name="Reed L.K."/>
            <person name="Reenan R."/>
            <person name="Reily A."/>
            <person name="Remington K.A."/>
            <person name="Rieger T.T."/>
            <person name="Ritchie M.G."/>
            <person name="Robin C."/>
            <person name="Rogers Y.H."/>
            <person name="Rohde C."/>
            <person name="Rozas J."/>
            <person name="Rubenfield M.J."/>
            <person name="Ruiz A."/>
            <person name="Russo S."/>
            <person name="Salzberg S.L."/>
            <person name="Sanchez-Gracia A."/>
            <person name="Saranga D.J."/>
            <person name="Sato H."/>
            <person name="Schaeffer S.W."/>
            <person name="Schatz M.C."/>
            <person name="Schlenke T."/>
            <person name="Schwartz R."/>
            <person name="Segarra C."/>
            <person name="Singh R.S."/>
            <person name="Sirot L."/>
            <person name="Sirota M."/>
            <person name="Sisneros N.B."/>
            <person name="Smith C.D."/>
            <person name="Smith T.F."/>
            <person name="Spieth J."/>
            <person name="Stage D.E."/>
            <person name="Stark A."/>
            <person name="Stephan W."/>
            <person name="Strausberg R.L."/>
            <person name="Strempel S."/>
            <person name="Sturgill D."/>
            <person name="Sutton G."/>
            <person name="Sutton G.G."/>
            <person name="Tao W."/>
            <person name="Teichmann S."/>
            <person name="Tobari Y.N."/>
            <person name="Tomimura Y."/>
            <person name="Tsolas J.M."/>
            <person name="Valente V.L."/>
            <person name="Venter E."/>
            <person name="Venter J.C."/>
            <person name="Vicario S."/>
            <person name="Vieira F.G."/>
            <person name="Vilella A.J."/>
            <person name="Villasante A."/>
            <person name="Walenz B."/>
            <person name="Wang J."/>
            <person name="Wasserman M."/>
            <person name="Watts T."/>
            <person name="Wilson D."/>
            <person name="Wilson R.K."/>
            <person name="Wing R.A."/>
            <person name="Wolfner M.F."/>
            <person name="Wong A."/>
            <person name="Wong G.K."/>
            <person name="Wu C.I."/>
            <person name="Wu G."/>
            <person name="Yamamoto D."/>
            <person name="Yang H.P."/>
            <person name="Yang S.P."/>
            <person name="Yorke J.A."/>
            <person name="Yoshida K."/>
            <person name="Zdobnov E."/>
            <person name="Zhang P."/>
            <person name="Zhang Y."/>
            <person name="Zimin A.V."/>
            <person name="Baldwin J."/>
            <person name="Abdouelleil A."/>
            <person name="Abdulkadir J."/>
            <person name="Abebe A."/>
            <person name="Abera B."/>
            <person name="Abreu J."/>
            <person name="Acer S.C."/>
            <person name="Aftuck L."/>
            <person name="Alexander A."/>
            <person name="An P."/>
            <person name="Anderson E."/>
            <person name="Anderson S."/>
            <person name="Arachi H."/>
            <person name="Azer M."/>
            <person name="Bachantsang P."/>
            <person name="Barry A."/>
            <person name="Bayul T."/>
            <person name="Berlin A."/>
            <person name="Bessette D."/>
            <person name="Bloom T."/>
            <person name="Blye J."/>
            <person name="Boguslavskiy L."/>
            <person name="Bonnet C."/>
            <person name="Boukhgalter B."/>
            <person name="Bourzgui I."/>
            <person name="Brown A."/>
            <person name="Cahill P."/>
            <person name="Channer S."/>
            <person name="Cheshatsang Y."/>
            <person name="Chuda L."/>
            <person name="Citroen M."/>
            <person name="Collymore A."/>
            <person name="Cooke P."/>
            <person name="Costello M."/>
            <person name="D'Aco K."/>
            <person name="Daza R."/>
            <person name="De Haan G."/>
            <person name="DeGray S."/>
            <person name="DeMaso C."/>
            <person name="Dhargay N."/>
            <person name="Dooley K."/>
            <person name="Dooley E."/>
            <person name="Doricent M."/>
            <person name="Dorje P."/>
            <person name="Dorjee K."/>
            <person name="Dupes A."/>
            <person name="Elong R."/>
            <person name="Falk J."/>
            <person name="Farina A."/>
            <person name="Faro S."/>
            <person name="Ferguson D."/>
            <person name="Fisher S."/>
            <person name="Foley C.D."/>
            <person name="Franke A."/>
            <person name="Friedrich D."/>
            <person name="Gadbois L."/>
            <person name="Gearin G."/>
            <person name="Gearin C.R."/>
            <person name="Giannoukos G."/>
            <person name="Goode T."/>
            <person name="Graham J."/>
            <person name="Grandbois E."/>
            <person name="Grewal S."/>
            <person name="Gyaltsen K."/>
            <person name="Hafez N."/>
            <person name="Hagos B."/>
            <person name="Hall J."/>
            <person name="Henson C."/>
            <person name="Hollinger A."/>
            <person name="Honan T."/>
            <person name="Huard M.D."/>
            <person name="Hughes L."/>
            <person name="Hurhula B."/>
            <person name="Husby M.E."/>
            <person name="Kamat A."/>
            <person name="Kanga B."/>
            <person name="Kashin S."/>
            <person name="Khazanovich D."/>
            <person name="Kisner P."/>
            <person name="Lance K."/>
            <person name="Lara M."/>
            <person name="Lee W."/>
            <person name="Lennon N."/>
            <person name="Letendre F."/>
            <person name="LeVine R."/>
            <person name="Lipovsky A."/>
            <person name="Liu X."/>
            <person name="Liu J."/>
            <person name="Liu S."/>
            <person name="Lokyitsang T."/>
            <person name="Lokyitsang Y."/>
            <person name="Lubonja R."/>
            <person name="Lui A."/>
            <person name="MacDonald P."/>
            <person name="Magnisalis V."/>
            <person name="Maru K."/>
            <person name="Matthews C."/>
            <person name="McCusker W."/>
            <person name="McDonough S."/>
            <person name="Mehta T."/>
            <person name="Meldrim J."/>
            <person name="Meneus L."/>
            <person name="Mihai O."/>
            <person name="Mihalev A."/>
            <person name="Mihova T."/>
            <person name="Mittelman R."/>
            <person name="Mlenga V."/>
            <person name="Montmayeur A."/>
            <person name="Mulrain L."/>
            <person name="Navidi A."/>
            <person name="Naylor J."/>
            <person name="Negash T."/>
            <person name="Nguyen T."/>
            <person name="Nguyen N."/>
            <person name="Nicol R."/>
            <person name="Norbu C."/>
            <person name="Norbu N."/>
            <person name="Novod N."/>
            <person name="O'Neill B."/>
            <person name="Osman S."/>
            <person name="Markiewicz E."/>
            <person name="Oyono O.L."/>
            <person name="Patti C."/>
            <person name="Phunkhang P."/>
            <person name="Pierre F."/>
            <person name="Priest M."/>
            <person name="Raghuraman S."/>
            <person name="Rege F."/>
            <person name="Reyes R."/>
            <person name="Rise C."/>
            <person name="Rogov P."/>
            <person name="Ross K."/>
            <person name="Ryan E."/>
            <person name="Settipalli S."/>
            <person name="Shea T."/>
            <person name="Sherpa N."/>
            <person name="Shi L."/>
            <person name="Shih D."/>
            <person name="Sparrow T."/>
            <person name="Spaulding J."/>
            <person name="Stalker J."/>
            <person name="Stange-Thomann N."/>
            <person name="Stavropoulos S."/>
            <person name="Stone C."/>
            <person name="Strader C."/>
            <person name="Tesfaye S."/>
            <person name="Thomson T."/>
            <person name="Thoulutsang Y."/>
            <person name="Thoulutsang D."/>
            <person name="Topham K."/>
            <person name="Topping I."/>
            <person name="Tsamla T."/>
            <person name="Vassiliev H."/>
            <person name="Vo A."/>
            <person name="Wangchuk T."/>
            <person name="Wangdi T."/>
            <person name="Weiand M."/>
            <person name="Wilkinson J."/>
            <person name="Wilson A."/>
            <person name="Yadav S."/>
            <person name="Young G."/>
            <person name="Yu Q."/>
            <person name="Zembek L."/>
            <person name="Zhong D."/>
            <person name="Zimmer A."/>
            <person name="Zwirko Z."/>
            <person name="Jaffe D.B."/>
            <person name="Alvarez P."/>
            <person name="Brockman W."/>
            <person name="Butler J."/>
            <person name="Chin C."/>
            <person name="Gnerre S."/>
            <person name="Grabherr M."/>
            <person name="Kleber M."/>
            <person name="Mauceli E."/>
            <person name="MacCallum I."/>
        </authorList>
    </citation>
    <scope>NUCLEOTIDE SEQUENCE [LARGE SCALE GENOMIC DNA]</scope>
    <source>
        <strain evidence="6">Tucson 14030-0811.24</strain>
    </source>
</reference>
<keyword evidence="2" id="KW-0812">Transmembrane</keyword>
<feature type="transmembrane region" description="Helical" evidence="2">
    <location>
        <begin position="444"/>
        <end position="465"/>
    </location>
</feature>
<dbReference type="PANTHER" id="PTHR11161:SF0">
    <property type="entry name" value="O-ACYLTRANSFERASE LIKE PROTEIN"/>
    <property type="match status" value="1"/>
</dbReference>
<keyword evidence="2" id="KW-1133">Transmembrane helix</keyword>
<feature type="transmembrane region" description="Helical" evidence="2">
    <location>
        <begin position="626"/>
        <end position="647"/>
    </location>
</feature>
<dbReference type="PANTHER" id="PTHR11161">
    <property type="entry name" value="O-ACYLTRANSFERASE"/>
    <property type="match status" value="1"/>
</dbReference>
<feature type="transmembrane region" description="Helical" evidence="2">
    <location>
        <begin position="545"/>
        <end position="566"/>
    </location>
</feature>
<protein>
    <recommendedName>
        <fullName evidence="4">Nose resistant-to-fluoxetine protein N-terminal domain-containing protein</fullName>
    </recommendedName>
</protein>
<feature type="domain" description="Nose resistant-to-fluoxetine protein N-terminal" evidence="4">
    <location>
        <begin position="74"/>
        <end position="195"/>
    </location>
</feature>
<dbReference type="InParanoid" id="B4NI03"/>
<dbReference type="GO" id="GO:0016747">
    <property type="term" value="F:acyltransferase activity, transferring groups other than amino-acyl groups"/>
    <property type="evidence" value="ECO:0007669"/>
    <property type="project" value="InterPro"/>
</dbReference>
<dbReference type="HOGENOM" id="CLU_007874_2_2_1"/>
<gene>
    <name evidence="5" type="primary">Dwil\GK13563</name>
    <name evidence="5" type="ORF">Dwil_GK13563</name>
</gene>
<dbReference type="eggNOG" id="KOG3700">
    <property type="taxonomic scope" value="Eukaryota"/>
</dbReference>
<dbReference type="Pfam" id="PF20146">
    <property type="entry name" value="NRF"/>
    <property type="match status" value="1"/>
</dbReference>
<feature type="transmembrane region" description="Helical" evidence="2">
    <location>
        <begin position="311"/>
        <end position="334"/>
    </location>
</feature>
<feature type="region of interest" description="Disordered" evidence="1">
    <location>
        <begin position="662"/>
        <end position="708"/>
    </location>
</feature>